<reference evidence="6" key="1">
    <citation type="journal article" date="2019" name="Int. J. Syst. Evol. Microbiol.">
        <title>The Global Catalogue of Microorganisms (GCM) 10K type strain sequencing project: providing services to taxonomists for standard genome sequencing and annotation.</title>
        <authorList>
            <consortium name="The Broad Institute Genomics Platform"/>
            <consortium name="The Broad Institute Genome Sequencing Center for Infectious Disease"/>
            <person name="Wu L."/>
            <person name="Ma J."/>
        </authorList>
    </citation>
    <scope>NUCLEOTIDE SEQUENCE [LARGE SCALE GENOMIC DNA]</scope>
    <source>
        <strain evidence="6">ZS-35-S2</strain>
    </source>
</reference>
<evidence type="ECO:0000256" key="2">
    <source>
        <dbReference type="ARBA" id="ARBA00023125"/>
    </source>
</evidence>
<organism evidence="5 6">
    <name type="scientific">Aureimonas populi</name>
    <dbReference type="NCBI Taxonomy" id="1701758"/>
    <lineage>
        <taxon>Bacteria</taxon>
        <taxon>Pseudomonadati</taxon>
        <taxon>Pseudomonadota</taxon>
        <taxon>Alphaproteobacteria</taxon>
        <taxon>Hyphomicrobiales</taxon>
        <taxon>Aurantimonadaceae</taxon>
        <taxon>Aureimonas</taxon>
    </lineage>
</organism>
<keyword evidence="3" id="KW-0804">Transcription</keyword>
<dbReference type="Gene3D" id="1.10.10.10">
    <property type="entry name" value="Winged helix-like DNA-binding domain superfamily/Winged helix DNA-binding domain"/>
    <property type="match status" value="1"/>
</dbReference>
<dbReference type="SUPFAM" id="SSF64288">
    <property type="entry name" value="Chorismate lyase-like"/>
    <property type="match status" value="1"/>
</dbReference>
<dbReference type="RefSeq" id="WP_209737086.1">
    <property type="nucleotide sequence ID" value="NZ_CP072611.1"/>
</dbReference>
<sequence length="233" mass="25762">MKPPARSSFRAIKDEIARRIGERVWKPGSLIPGEEALAAEFGAARATVNRALQELARAGLIERKRKVGTRVALHPVREARFAIPIVAQEIVALGAAYEYRLLARQAREASEADAARLGVAPGKIVLHLQCLHFADGRPYQFEDRLINPAAAPKALEEGFEHQGPNEWLVAAAPFSRAEFTFLAALPAEEEARFLGVETHEPVFIGERRTWLLASPITAVRMVHPQSHRLTTVM</sequence>
<dbReference type="CDD" id="cd07377">
    <property type="entry name" value="WHTH_GntR"/>
    <property type="match status" value="1"/>
</dbReference>
<evidence type="ECO:0000313" key="5">
    <source>
        <dbReference type="EMBL" id="MFD2238418.1"/>
    </source>
</evidence>
<dbReference type="Gene3D" id="3.40.1410.10">
    <property type="entry name" value="Chorismate lyase-like"/>
    <property type="match status" value="1"/>
</dbReference>
<name>A0ABW5CQS3_9HYPH</name>
<dbReference type="InterPro" id="IPR050679">
    <property type="entry name" value="Bact_HTH_transcr_reg"/>
</dbReference>
<evidence type="ECO:0000259" key="4">
    <source>
        <dbReference type="PROSITE" id="PS50949"/>
    </source>
</evidence>
<dbReference type="SMART" id="SM00345">
    <property type="entry name" value="HTH_GNTR"/>
    <property type="match status" value="1"/>
</dbReference>
<dbReference type="InterPro" id="IPR011663">
    <property type="entry name" value="UTRA"/>
</dbReference>
<dbReference type="EMBL" id="JBHUIJ010000016">
    <property type="protein sequence ID" value="MFD2238418.1"/>
    <property type="molecule type" value="Genomic_DNA"/>
</dbReference>
<dbReference type="PRINTS" id="PR00035">
    <property type="entry name" value="HTHGNTR"/>
</dbReference>
<comment type="caution">
    <text evidence="5">The sequence shown here is derived from an EMBL/GenBank/DDBJ whole genome shotgun (WGS) entry which is preliminary data.</text>
</comment>
<keyword evidence="6" id="KW-1185">Reference proteome</keyword>
<evidence type="ECO:0000256" key="3">
    <source>
        <dbReference type="ARBA" id="ARBA00023163"/>
    </source>
</evidence>
<dbReference type="SUPFAM" id="SSF46785">
    <property type="entry name" value="Winged helix' DNA-binding domain"/>
    <property type="match status" value="1"/>
</dbReference>
<dbReference type="PANTHER" id="PTHR44846">
    <property type="entry name" value="MANNOSYL-D-GLYCERATE TRANSPORT/METABOLISM SYSTEM REPRESSOR MNGR-RELATED"/>
    <property type="match status" value="1"/>
</dbReference>
<dbReference type="PROSITE" id="PS50949">
    <property type="entry name" value="HTH_GNTR"/>
    <property type="match status" value="1"/>
</dbReference>
<dbReference type="Pfam" id="PF00392">
    <property type="entry name" value="GntR"/>
    <property type="match status" value="1"/>
</dbReference>
<evidence type="ECO:0000256" key="1">
    <source>
        <dbReference type="ARBA" id="ARBA00023015"/>
    </source>
</evidence>
<dbReference type="Pfam" id="PF07702">
    <property type="entry name" value="UTRA"/>
    <property type="match status" value="1"/>
</dbReference>
<feature type="domain" description="HTH gntR-type" evidence="4">
    <location>
        <begin position="6"/>
        <end position="74"/>
    </location>
</feature>
<dbReference type="InterPro" id="IPR036390">
    <property type="entry name" value="WH_DNA-bd_sf"/>
</dbReference>
<dbReference type="PANTHER" id="PTHR44846:SF16">
    <property type="entry name" value="TRANSCRIPTIONAL REGULATOR PHNF-RELATED"/>
    <property type="match status" value="1"/>
</dbReference>
<protein>
    <submittedName>
        <fullName evidence="5">GntR family transcriptional regulator</fullName>
    </submittedName>
</protein>
<dbReference type="InterPro" id="IPR028978">
    <property type="entry name" value="Chorismate_lyase_/UTRA_dom_sf"/>
</dbReference>
<dbReference type="InterPro" id="IPR000524">
    <property type="entry name" value="Tscrpt_reg_HTH_GntR"/>
</dbReference>
<dbReference type="SMART" id="SM00866">
    <property type="entry name" value="UTRA"/>
    <property type="match status" value="1"/>
</dbReference>
<accession>A0ABW5CQS3</accession>
<evidence type="ECO:0000313" key="6">
    <source>
        <dbReference type="Proteomes" id="UP001597371"/>
    </source>
</evidence>
<gene>
    <name evidence="5" type="ORF">ACFSKQ_13250</name>
</gene>
<dbReference type="Proteomes" id="UP001597371">
    <property type="component" value="Unassembled WGS sequence"/>
</dbReference>
<proteinExistence type="predicted"/>
<dbReference type="InterPro" id="IPR036388">
    <property type="entry name" value="WH-like_DNA-bd_sf"/>
</dbReference>
<keyword evidence="1" id="KW-0805">Transcription regulation</keyword>
<keyword evidence="2" id="KW-0238">DNA-binding</keyword>